<accession>D1Q0M3</accession>
<keyword evidence="3" id="KW-1185">Reference proteome</keyword>
<dbReference type="HOGENOM" id="CLU_2024616_0_0_10"/>
<keyword evidence="1" id="KW-0812">Transmembrane</keyword>
<evidence type="ECO:0000256" key="1">
    <source>
        <dbReference type="SAM" id="Phobius"/>
    </source>
</evidence>
<sequence length="122" mass="14386">MSFKQQNSNYFLVFLIIRERYVMMCGIYCPITSMFAVASLLQVLIFFAKLRHRKERQASLGAMRRKIDGSLPQIKIWVFRQFFRALLALFFPLMPSCFARKLSTCKKSEDFTKGKRLRLITS</sequence>
<protein>
    <submittedName>
        <fullName evidence="2">Uncharacterized protein</fullName>
    </submittedName>
</protein>
<dbReference type="Proteomes" id="UP000003160">
    <property type="component" value="Unassembled WGS sequence"/>
</dbReference>
<feature type="transmembrane region" description="Helical" evidence="1">
    <location>
        <begin position="20"/>
        <end position="47"/>
    </location>
</feature>
<evidence type="ECO:0000313" key="3">
    <source>
        <dbReference type="Proteomes" id="UP000003160"/>
    </source>
</evidence>
<comment type="caution">
    <text evidence="2">The sequence shown here is derived from an EMBL/GenBank/DDBJ whole genome shotgun (WGS) entry which is preliminary data.</text>
</comment>
<dbReference type="AlphaFoldDB" id="D1Q0M3"/>
<keyword evidence="1" id="KW-0472">Membrane</keyword>
<evidence type="ECO:0000313" key="2">
    <source>
        <dbReference type="EMBL" id="EFA42870.1"/>
    </source>
</evidence>
<reference evidence="2 3" key="1">
    <citation type="submission" date="2009-10" db="EMBL/GenBank/DDBJ databases">
        <authorList>
            <person name="Qin X."/>
            <person name="Bachman B."/>
            <person name="Battles P."/>
            <person name="Bell A."/>
            <person name="Bess C."/>
            <person name="Bickham C."/>
            <person name="Chaboub L."/>
            <person name="Chen D."/>
            <person name="Coyle M."/>
            <person name="Deiros D.R."/>
            <person name="Dinh H."/>
            <person name="Forbes L."/>
            <person name="Fowler G."/>
            <person name="Francisco L."/>
            <person name="Fu Q."/>
            <person name="Gubbala S."/>
            <person name="Hale W."/>
            <person name="Han Y."/>
            <person name="Hemphill L."/>
            <person name="Highlander S.K."/>
            <person name="Hirani K."/>
            <person name="Hogues M."/>
            <person name="Jackson L."/>
            <person name="Jakkamsetti A."/>
            <person name="Javaid M."/>
            <person name="Jiang H."/>
            <person name="Korchina V."/>
            <person name="Kovar C."/>
            <person name="Lara F."/>
            <person name="Lee S."/>
            <person name="Mata R."/>
            <person name="Mathew T."/>
            <person name="Moen C."/>
            <person name="Morales K."/>
            <person name="Munidasa M."/>
            <person name="Nazareth L."/>
            <person name="Ngo R."/>
            <person name="Nguyen L."/>
            <person name="Okwuonu G."/>
            <person name="Ongeri F."/>
            <person name="Patil S."/>
            <person name="Petrosino J."/>
            <person name="Pham C."/>
            <person name="Pham P."/>
            <person name="Pu L.-L."/>
            <person name="Puazo M."/>
            <person name="Raj R."/>
            <person name="Reid J."/>
            <person name="Rouhana J."/>
            <person name="Saada N."/>
            <person name="Shang Y."/>
            <person name="Simmons D."/>
            <person name="Thornton R."/>
            <person name="Warren J."/>
            <person name="Weissenberger G."/>
            <person name="Zhang J."/>
            <person name="Zhang L."/>
            <person name="Zhou C."/>
            <person name="Zhu D."/>
            <person name="Muzny D."/>
            <person name="Worley K."/>
            <person name="Gibbs R."/>
        </authorList>
    </citation>
    <scope>NUCLEOTIDE SEQUENCE [LARGE SCALE GENOMIC DNA]</scope>
    <source>
        <strain evidence="2 3">DSM 17361</strain>
    </source>
</reference>
<dbReference type="EMBL" id="ACKS01000109">
    <property type="protein sequence ID" value="EFA42870.1"/>
    <property type="molecule type" value="Genomic_DNA"/>
</dbReference>
<organism evidence="2 3">
    <name type="scientific">Hallella bergensis DSM 17361</name>
    <dbReference type="NCBI Taxonomy" id="585502"/>
    <lineage>
        <taxon>Bacteria</taxon>
        <taxon>Pseudomonadati</taxon>
        <taxon>Bacteroidota</taxon>
        <taxon>Bacteroidia</taxon>
        <taxon>Bacteroidales</taxon>
        <taxon>Prevotellaceae</taxon>
        <taxon>Hallella</taxon>
    </lineage>
</organism>
<name>D1Q0M3_9BACT</name>
<dbReference type="RefSeq" id="WP_007175150.1">
    <property type="nucleotide sequence ID" value="NZ_GG704783.1"/>
</dbReference>
<proteinExistence type="predicted"/>
<keyword evidence="1" id="KW-1133">Transmembrane helix</keyword>
<gene>
    <name evidence="2" type="ORF">HMPREF0645_2758</name>
</gene>